<dbReference type="EMBL" id="JAFNEN010000136">
    <property type="protein sequence ID" value="KAG8192679.1"/>
    <property type="molecule type" value="Genomic_DNA"/>
</dbReference>
<proteinExistence type="predicted"/>
<evidence type="ECO:0000313" key="2">
    <source>
        <dbReference type="Proteomes" id="UP000827092"/>
    </source>
</evidence>
<organism evidence="1 2">
    <name type="scientific">Oedothorax gibbosus</name>
    <dbReference type="NCBI Taxonomy" id="931172"/>
    <lineage>
        <taxon>Eukaryota</taxon>
        <taxon>Metazoa</taxon>
        <taxon>Ecdysozoa</taxon>
        <taxon>Arthropoda</taxon>
        <taxon>Chelicerata</taxon>
        <taxon>Arachnida</taxon>
        <taxon>Araneae</taxon>
        <taxon>Araneomorphae</taxon>
        <taxon>Entelegynae</taxon>
        <taxon>Araneoidea</taxon>
        <taxon>Linyphiidae</taxon>
        <taxon>Erigoninae</taxon>
        <taxon>Oedothorax</taxon>
    </lineage>
</organism>
<gene>
    <name evidence="1" type="ORF">JTE90_009707</name>
</gene>
<keyword evidence="2" id="KW-1185">Reference proteome</keyword>
<name>A0AAV6V7S7_9ARAC</name>
<dbReference type="Proteomes" id="UP000827092">
    <property type="component" value="Unassembled WGS sequence"/>
</dbReference>
<reference evidence="1 2" key="1">
    <citation type="journal article" date="2022" name="Nat. Ecol. Evol.">
        <title>A masculinizing supergene underlies an exaggerated male reproductive morph in a spider.</title>
        <authorList>
            <person name="Hendrickx F."/>
            <person name="De Corte Z."/>
            <person name="Sonet G."/>
            <person name="Van Belleghem S.M."/>
            <person name="Kostlbacher S."/>
            <person name="Vangestel C."/>
        </authorList>
    </citation>
    <scope>NUCLEOTIDE SEQUENCE [LARGE SCALE GENOMIC DNA]</scope>
    <source>
        <strain evidence="1">W744_W776</strain>
    </source>
</reference>
<dbReference type="AlphaFoldDB" id="A0AAV6V7S7"/>
<protein>
    <submittedName>
        <fullName evidence="1">Uncharacterized protein</fullName>
    </submittedName>
</protein>
<accession>A0AAV6V7S7</accession>
<comment type="caution">
    <text evidence="1">The sequence shown here is derived from an EMBL/GenBank/DDBJ whole genome shotgun (WGS) entry which is preliminary data.</text>
</comment>
<sequence length="82" mass="9170">MRTQDSHELSYDSIHFGLLGAAYIKPLHSGRKSGAGATCGDLRGLRDAIRGMGRLIRLNFAGHLDRCRDRKERTRGYLSQVI</sequence>
<evidence type="ECO:0000313" key="1">
    <source>
        <dbReference type="EMBL" id="KAG8192679.1"/>
    </source>
</evidence>